<name>A0ACC2LRN6_PERAE</name>
<proteinExistence type="predicted"/>
<dbReference type="EMBL" id="CM056811">
    <property type="protein sequence ID" value="KAJ8636114.1"/>
    <property type="molecule type" value="Genomic_DNA"/>
</dbReference>
<gene>
    <name evidence="1" type="ORF">MRB53_010381</name>
</gene>
<protein>
    <submittedName>
        <fullName evidence="1">Uncharacterized protein</fullName>
    </submittedName>
</protein>
<evidence type="ECO:0000313" key="1">
    <source>
        <dbReference type="EMBL" id="KAJ8636114.1"/>
    </source>
</evidence>
<sequence>MSDRMDGLLRCADGLCRSMSQGVPLGLLAGTDVDAAIGRGRDAFFGRVVYCRLFTFFGRVAFFRRIPYFKKLINGCLQSSLAVRIPILATMGLLPTQSAIASRVPKFGINRPFFYKDFEIAAFRHGHSSHDTGQGISLGV</sequence>
<reference evidence="1 2" key="1">
    <citation type="journal article" date="2022" name="Hortic Res">
        <title>A haplotype resolved chromosomal level avocado genome allows analysis of novel avocado genes.</title>
        <authorList>
            <person name="Nath O."/>
            <person name="Fletcher S.J."/>
            <person name="Hayward A."/>
            <person name="Shaw L.M."/>
            <person name="Masouleh A.K."/>
            <person name="Furtado A."/>
            <person name="Henry R.J."/>
            <person name="Mitter N."/>
        </authorList>
    </citation>
    <scope>NUCLEOTIDE SEQUENCE [LARGE SCALE GENOMIC DNA]</scope>
    <source>
        <strain evidence="2">cv. Hass</strain>
        <tissue evidence="1">Leaves</tissue>
    </source>
</reference>
<comment type="caution">
    <text evidence="1">The sequence shown here is derived from an EMBL/GenBank/DDBJ whole genome shotgun (WGS) entry which is preliminary data.</text>
</comment>
<organism evidence="1 2">
    <name type="scientific">Persea americana</name>
    <name type="common">Avocado</name>
    <dbReference type="NCBI Taxonomy" id="3435"/>
    <lineage>
        <taxon>Eukaryota</taxon>
        <taxon>Viridiplantae</taxon>
        <taxon>Streptophyta</taxon>
        <taxon>Embryophyta</taxon>
        <taxon>Tracheophyta</taxon>
        <taxon>Spermatophyta</taxon>
        <taxon>Magnoliopsida</taxon>
        <taxon>Magnoliidae</taxon>
        <taxon>Laurales</taxon>
        <taxon>Lauraceae</taxon>
        <taxon>Persea</taxon>
    </lineage>
</organism>
<evidence type="ECO:0000313" key="2">
    <source>
        <dbReference type="Proteomes" id="UP001234297"/>
    </source>
</evidence>
<keyword evidence="2" id="KW-1185">Reference proteome</keyword>
<dbReference type="Proteomes" id="UP001234297">
    <property type="component" value="Chromosome 3"/>
</dbReference>
<accession>A0ACC2LRN6</accession>